<dbReference type="AlphaFoldDB" id="A0A2N1PV32"/>
<gene>
    <name evidence="2" type="ORF">CVV64_01990</name>
</gene>
<evidence type="ECO:0000313" key="2">
    <source>
        <dbReference type="EMBL" id="PKK92205.1"/>
    </source>
</evidence>
<name>A0A2N1PV32_9BACT</name>
<reference evidence="2 3" key="1">
    <citation type="journal article" date="2017" name="ISME J.">
        <title>Potential for microbial H2 and metal transformations associated with novel bacteria and archaea in deep terrestrial subsurface sediments.</title>
        <authorList>
            <person name="Hernsdorf A.W."/>
            <person name="Amano Y."/>
            <person name="Miyakawa K."/>
            <person name="Ise K."/>
            <person name="Suzuki Y."/>
            <person name="Anantharaman K."/>
            <person name="Probst A."/>
            <person name="Burstein D."/>
            <person name="Thomas B.C."/>
            <person name="Banfield J.F."/>
        </authorList>
    </citation>
    <scope>NUCLEOTIDE SEQUENCE [LARGE SCALE GENOMIC DNA]</scope>
    <source>
        <strain evidence="2">HGW-Wallbacteria-1</strain>
    </source>
</reference>
<dbReference type="Proteomes" id="UP000233256">
    <property type="component" value="Unassembled WGS sequence"/>
</dbReference>
<dbReference type="Gene3D" id="2.30.31.10">
    <property type="entry name" value="Transcriptional Coactivator Pc4, Chain A"/>
    <property type="match status" value="1"/>
</dbReference>
<dbReference type="GO" id="GO:0003677">
    <property type="term" value="F:DNA binding"/>
    <property type="evidence" value="ECO:0007669"/>
    <property type="project" value="InterPro"/>
</dbReference>
<proteinExistence type="predicted"/>
<protein>
    <recommendedName>
        <fullName evidence="1">Transcriptional coactivator p15 (PC4) C-terminal domain-containing protein</fullName>
    </recommendedName>
</protein>
<organism evidence="2 3">
    <name type="scientific">Candidatus Wallbacteria bacterium HGW-Wallbacteria-1</name>
    <dbReference type="NCBI Taxonomy" id="2013854"/>
    <lineage>
        <taxon>Bacteria</taxon>
        <taxon>Candidatus Walliibacteriota</taxon>
    </lineage>
</organism>
<dbReference type="SUPFAM" id="SSF54447">
    <property type="entry name" value="ssDNA-binding transcriptional regulator domain"/>
    <property type="match status" value="1"/>
</dbReference>
<evidence type="ECO:0000259" key="1">
    <source>
        <dbReference type="Pfam" id="PF02229"/>
    </source>
</evidence>
<dbReference type="Pfam" id="PF02229">
    <property type="entry name" value="PC4"/>
    <property type="match status" value="1"/>
</dbReference>
<evidence type="ECO:0000313" key="3">
    <source>
        <dbReference type="Proteomes" id="UP000233256"/>
    </source>
</evidence>
<sequence>MSNSSKEIGAIEKNPNTRIVVSLTEFKGRTYVDIREHIATESYSGPTKKGLRLDVEFFEDFLEVLKTAQKEIGKEK</sequence>
<dbReference type="EMBL" id="PGXC01000001">
    <property type="protein sequence ID" value="PKK92205.1"/>
    <property type="molecule type" value="Genomic_DNA"/>
</dbReference>
<accession>A0A2N1PV32</accession>
<dbReference type="GO" id="GO:0006355">
    <property type="term" value="P:regulation of DNA-templated transcription"/>
    <property type="evidence" value="ECO:0007669"/>
    <property type="project" value="InterPro"/>
</dbReference>
<dbReference type="InterPro" id="IPR003173">
    <property type="entry name" value="PC4_C"/>
</dbReference>
<dbReference type="InterPro" id="IPR009044">
    <property type="entry name" value="ssDNA-bd_transcriptional_reg"/>
</dbReference>
<comment type="caution">
    <text evidence="2">The sequence shown here is derived from an EMBL/GenBank/DDBJ whole genome shotgun (WGS) entry which is preliminary data.</text>
</comment>
<feature type="domain" description="Transcriptional coactivator p15 (PC4) C-terminal" evidence="1">
    <location>
        <begin position="16"/>
        <end position="63"/>
    </location>
</feature>